<keyword evidence="4" id="KW-1185">Reference proteome</keyword>
<organism evidence="3 4">
    <name type="scientific">Clavelina lepadiformis</name>
    <name type="common">Light-bulb sea squirt</name>
    <name type="synonym">Ascidia lepadiformis</name>
    <dbReference type="NCBI Taxonomy" id="159417"/>
    <lineage>
        <taxon>Eukaryota</taxon>
        <taxon>Metazoa</taxon>
        <taxon>Chordata</taxon>
        <taxon>Tunicata</taxon>
        <taxon>Ascidiacea</taxon>
        <taxon>Aplousobranchia</taxon>
        <taxon>Clavelinidae</taxon>
        <taxon>Clavelina</taxon>
    </lineage>
</organism>
<dbReference type="InterPro" id="IPR050373">
    <property type="entry name" value="Fibrinogen_C-term_domain"/>
</dbReference>
<name>A0ABP0GIR9_CLALP</name>
<dbReference type="InterPro" id="IPR014716">
    <property type="entry name" value="Fibrinogen_a/b/g_C_1"/>
</dbReference>
<accession>A0ABP0GIR9</accession>
<evidence type="ECO:0000256" key="1">
    <source>
        <dbReference type="SAM" id="MobiDB-lite"/>
    </source>
</evidence>
<dbReference type="Proteomes" id="UP001642483">
    <property type="component" value="Unassembled WGS sequence"/>
</dbReference>
<dbReference type="Pfam" id="PF00147">
    <property type="entry name" value="Fibrinogen_C"/>
    <property type="match status" value="1"/>
</dbReference>
<proteinExistence type="predicted"/>
<protein>
    <recommendedName>
        <fullName evidence="2">Fibrinogen C-terminal domain-containing protein</fullName>
    </recommendedName>
</protein>
<feature type="region of interest" description="Disordered" evidence="1">
    <location>
        <begin position="24"/>
        <end position="52"/>
    </location>
</feature>
<dbReference type="SMART" id="SM00186">
    <property type="entry name" value="FBG"/>
    <property type="match status" value="1"/>
</dbReference>
<gene>
    <name evidence="3" type="ORF">CVLEPA_LOCUS24407</name>
</gene>
<dbReference type="PROSITE" id="PS51406">
    <property type="entry name" value="FIBRINOGEN_C_2"/>
    <property type="match status" value="1"/>
</dbReference>
<dbReference type="InterPro" id="IPR036056">
    <property type="entry name" value="Fibrinogen-like_C"/>
</dbReference>
<dbReference type="Gene3D" id="3.90.215.10">
    <property type="entry name" value="Gamma Fibrinogen, chain A, domain 1"/>
    <property type="match status" value="1"/>
</dbReference>
<evidence type="ECO:0000259" key="2">
    <source>
        <dbReference type="PROSITE" id="PS51406"/>
    </source>
</evidence>
<dbReference type="PANTHER" id="PTHR19143">
    <property type="entry name" value="FIBRINOGEN/TENASCIN/ANGIOPOEITIN"/>
    <property type="match status" value="1"/>
</dbReference>
<feature type="domain" description="Fibrinogen C-terminal" evidence="2">
    <location>
        <begin position="74"/>
        <end position="271"/>
    </location>
</feature>
<sequence>MNSTTALTSAASNLASVTVSPSFSTTTSSSTDNLNASIATSSPEPSVTDEPKTSALTSKFLSTTSSTTIKEPSTSATPSIDWCVNTTTGNGVTNVAFVGEIFCDNGWVVFQRRFDGSVDFQLNWNNYSNGFGDFSGELWLDKVNQLTQSKECRLRVDLVDLNDNFYFADYKIYFLLHSTFSVDDETNLFRLHVTGYSGNASDALVAHDNKAFSTADRDNDPHPGNYATAQGPFWFGSGYLAALNGEWVPDRAMYWAGVEFAKEATMKFRCD</sequence>
<evidence type="ECO:0000313" key="3">
    <source>
        <dbReference type="EMBL" id="CAK8691644.1"/>
    </source>
</evidence>
<dbReference type="EMBL" id="CAWYQH010000119">
    <property type="protein sequence ID" value="CAK8691644.1"/>
    <property type="molecule type" value="Genomic_DNA"/>
</dbReference>
<dbReference type="SUPFAM" id="SSF56496">
    <property type="entry name" value="Fibrinogen C-terminal domain-like"/>
    <property type="match status" value="1"/>
</dbReference>
<evidence type="ECO:0000313" key="4">
    <source>
        <dbReference type="Proteomes" id="UP001642483"/>
    </source>
</evidence>
<reference evidence="3 4" key="1">
    <citation type="submission" date="2024-02" db="EMBL/GenBank/DDBJ databases">
        <authorList>
            <person name="Daric V."/>
            <person name="Darras S."/>
        </authorList>
    </citation>
    <scope>NUCLEOTIDE SEQUENCE [LARGE SCALE GENOMIC DNA]</scope>
</reference>
<comment type="caution">
    <text evidence="3">The sequence shown here is derived from an EMBL/GenBank/DDBJ whole genome shotgun (WGS) entry which is preliminary data.</text>
</comment>
<dbReference type="InterPro" id="IPR002181">
    <property type="entry name" value="Fibrinogen_a/b/g_C_dom"/>
</dbReference>
<feature type="compositionally biased region" description="Polar residues" evidence="1">
    <location>
        <begin position="32"/>
        <end position="45"/>
    </location>
</feature>